<name>A0A2M4CAX6_9DIPT</name>
<proteinExistence type="predicted"/>
<protein>
    <submittedName>
        <fullName evidence="2">Putative secreted protein</fullName>
    </submittedName>
</protein>
<dbReference type="EMBL" id="GGFJ01013244">
    <property type="protein sequence ID" value="MBW62385.1"/>
    <property type="molecule type" value="Transcribed_RNA"/>
</dbReference>
<feature type="compositionally biased region" description="Polar residues" evidence="1">
    <location>
        <begin position="69"/>
        <end position="79"/>
    </location>
</feature>
<evidence type="ECO:0000313" key="2">
    <source>
        <dbReference type="EMBL" id="MBW62385.1"/>
    </source>
</evidence>
<feature type="region of interest" description="Disordered" evidence="1">
    <location>
        <begin position="65"/>
        <end position="85"/>
    </location>
</feature>
<reference evidence="2" key="1">
    <citation type="submission" date="2018-01" db="EMBL/GenBank/DDBJ databases">
        <title>An insight into the sialome of Amazonian anophelines.</title>
        <authorList>
            <person name="Ribeiro J.M."/>
            <person name="Scarpassa V."/>
            <person name="Calvo E."/>
        </authorList>
    </citation>
    <scope>NUCLEOTIDE SEQUENCE</scope>
    <source>
        <tissue evidence="2">Salivary glands</tissue>
    </source>
</reference>
<accession>A0A2M4CAX6</accession>
<sequence>MLVLYRQFRSMAASAVTLLLIHTVGPRWWSVRRAAVAATPAVPPASRSIARKSPICCTCAPSVRPPSSAGISTRSTSCITVPPPS</sequence>
<organism evidence="2">
    <name type="scientific">Anopheles marajoara</name>
    <dbReference type="NCBI Taxonomy" id="58244"/>
    <lineage>
        <taxon>Eukaryota</taxon>
        <taxon>Metazoa</taxon>
        <taxon>Ecdysozoa</taxon>
        <taxon>Arthropoda</taxon>
        <taxon>Hexapoda</taxon>
        <taxon>Insecta</taxon>
        <taxon>Pterygota</taxon>
        <taxon>Neoptera</taxon>
        <taxon>Endopterygota</taxon>
        <taxon>Diptera</taxon>
        <taxon>Nematocera</taxon>
        <taxon>Culicoidea</taxon>
        <taxon>Culicidae</taxon>
        <taxon>Anophelinae</taxon>
        <taxon>Anopheles</taxon>
    </lineage>
</organism>
<dbReference type="AlphaFoldDB" id="A0A2M4CAX6"/>
<evidence type="ECO:0000256" key="1">
    <source>
        <dbReference type="SAM" id="MobiDB-lite"/>
    </source>
</evidence>